<feature type="compositionally biased region" description="Pro residues" evidence="12">
    <location>
        <begin position="246"/>
        <end position="280"/>
    </location>
</feature>
<proteinExistence type="inferred from homology"/>
<evidence type="ECO:0000256" key="12">
    <source>
        <dbReference type="SAM" id="MobiDB-lite"/>
    </source>
</evidence>
<feature type="domain" description="CBM1" evidence="14">
    <location>
        <begin position="285"/>
        <end position="320"/>
    </location>
</feature>
<dbReference type="InterPro" id="IPR005103">
    <property type="entry name" value="AA9_LPMO"/>
</dbReference>
<dbReference type="PANTHER" id="PTHR33353:SF13">
    <property type="entry name" value="ENDOGLUCANASE II"/>
    <property type="match status" value="1"/>
</dbReference>
<dbReference type="EC" id="1.14.99.56" evidence="11"/>
<dbReference type="PANTHER" id="PTHR33353">
    <property type="entry name" value="PUTATIVE (AFU_ORTHOLOGUE AFUA_1G12560)-RELATED"/>
    <property type="match status" value="1"/>
</dbReference>
<evidence type="ECO:0000259" key="14">
    <source>
        <dbReference type="PROSITE" id="PS51164"/>
    </source>
</evidence>
<evidence type="ECO:0000256" key="1">
    <source>
        <dbReference type="ARBA" id="ARBA00001973"/>
    </source>
</evidence>
<evidence type="ECO:0000256" key="8">
    <source>
        <dbReference type="ARBA" id="ARBA00023326"/>
    </source>
</evidence>
<evidence type="ECO:0000256" key="6">
    <source>
        <dbReference type="ARBA" id="ARBA00023157"/>
    </source>
</evidence>
<evidence type="ECO:0000313" key="15">
    <source>
        <dbReference type="EMBL" id="KAG7119307.1"/>
    </source>
</evidence>
<reference evidence="15" key="1">
    <citation type="journal article" date="2021" name="Mol. Plant Pathol.">
        <title>A 20-kb lineage-specific genomic region tames virulence in pathogenic amphidiploid Verticillium longisporum.</title>
        <authorList>
            <person name="Harting R."/>
            <person name="Starke J."/>
            <person name="Kusch H."/>
            <person name="Poggeler S."/>
            <person name="Maurus I."/>
            <person name="Schluter R."/>
            <person name="Landesfeind M."/>
            <person name="Bulla I."/>
            <person name="Nowrousian M."/>
            <person name="de Jonge R."/>
            <person name="Stahlhut G."/>
            <person name="Hoff K.J."/>
            <person name="Asshauer K.P."/>
            <person name="Thurmer A."/>
            <person name="Stanke M."/>
            <person name="Daniel R."/>
            <person name="Morgenstern B."/>
            <person name="Thomma B.P.H.J."/>
            <person name="Kronstad J.W."/>
            <person name="Braus-Stromeyer S.A."/>
            <person name="Braus G.H."/>
        </authorList>
    </citation>
    <scope>NUCLEOTIDE SEQUENCE</scope>
    <source>
        <strain evidence="15">Vl32</strain>
    </source>
</reference>
<keyword evidence="8" id="KW-0624">Polysaccharide degradation</keyword>
<sequence length="321" mass="32898">MKLLTLLALAATATSHAIFQKVSVNGVDQGQLKGVRAPSSNNPVQNVNDADFACNKNIQYKDNNILTVPAGARVGAWWGHVIGGPQGSNDPDHPIAASHKGPIMVYLAKVSNAASASSTGLQWFKVAENGLSGGKWAVDTMISNGGWYSFDLPTCVAPGDYLMRVELLALHGASVRGEAQFYFECAQIRVTGSGANTGSNFVSFPGAYSATDPGVLVSIYGNTGQPDNGGRTYAIPGPRPITCSGSPPPSSPPPSTPPPSTPPPSTPPPSTPPPSSPPPSSGGGGSAQLWGQCGGIGWTGPTTCASGTCKVSSEYYSQCLP</sequence>
<dbReference type="GO" id="GO:0030248">
    <property type="term" value="F:cellulose binding"/>
    <property type="evidence" value="ECO:0007669"/>
    <property type="project" value="InterPro"/>
</dbReference>
<evidence type="ECO:0000256" key="5">
    <source>
        <dbReference type="ARBA" id="ARBA00023001"/>
    </source>
</evidence>
<comment type="similarity">
    <text evidence="9">Belongs to the polysaccharide monooxygenase AA9 family.</text>
</comment>
<dbReference type="InterPro" id="IPR000254">
    <property type="entry name" value="CBD"/>
</dbReference>
<evidence type="ECO:0000256" key="3">
    <source>
        <dbReference type="ARBA" id="ARBA00022525"/>
    </source>
</evidence>
<dbReference type="Pfam" id="PF00734">
    <property type="entry name" value="CBM_1"/>
    <property type="match status" value="1"/>
</dbReference>
<dbReference type="EMBL" id="JAEMWZ010000404">
    <property type="protein sequence ID" value="KAG7119307.1"/>
    <property type="molecule type" value="Genomic_DNA"/>
</dbReference>
<dbReference type="Pfam" id="PF03443">
    <property type="entry name" value="AA9"/>
    <property type="match status" value="1"/>
</dbReference>
<comment type="caution">
    <text evidence="15">The sequence shown here is derived from an EMBL/GenBank/DDBJ whole genome shotgun (WGS) entry which is preliminary data.</text>
</comment>
<evidence type="ECO:0000256" key="7">
    <source>
        <dbReference type="ARBA" id="ARBA00023277"/>
    </source>
</evidence>
<evidence type="ECO:0000256" key="2">
    <source>
        <dbReference type="ARBA" id="ARBA00004613"/>
    </source>
</evidence>
<feature type="signal peptide" evidence="13">
    <location>
        <begin position="1"/>
        <end position="15"/>
    </location>
</feature>
<keyword evidence="4 13" id="KW-0732">Signal</keyword>
<dbReference type="PROSITE" id="PS00562">
    <property type="entry name" value="CBM1_1"/>
    <property type="match status" value="1"/>
</dbReference>
<feature type="chain" id="PRO_5034157925" description="lytic cellulose monooxygenase (C4-dehydrogenating)" evidence="13">
    <location>
        <begin position="16"/>
        <end position="321"/>
    </location>
</feature>
<feature type="region of interest" description="Disordered" evidence="12">
    <location>
        <begin position="221"/>
        <end position="292"/>
    </location>
</feature>
<dbReference type="GO" id="GO:0005576">
    <property type="term" value="C:extracellular region"/>
    <property type="evidence" value="ECO:0007669"/>
    <property type="project" value="UniProtKB-SubCell"/>
</dbReference>
<comment type="subcellular location">
    <subcellularLocation>
        <location evidence="2">Secreted</location>
    </subcellularLocation>
</comment>
<keyword evidence="5" id="KW-0136">Cellulose degradation</keyword>
<evidence type="ECO:0000256" key="4">
    <source>
        <dbReference type="ARBA" id="ARBA00022729"/>
    </source>
</evidence>
<keyword evidence="3" id="KW-0964">Secreted</keyword>
<evidence type="ECO:0000313" key="16">
    <source>
        <dbReference type="Proteomes" id="UP000689129"/>
    </source>
</evidence>
<evidence type="ECO:0000256" key="11">
    <source>
        <dbReference type="ARBA" id="ARBA00047174"/>
    </source>
</evidence>
<comment type="cofactor">
    <cofactor evidence="1">
        <name>Cu(2+)</name>
        <dbReference type="ChEBI" id="CHEBI:29036"/>
    </cofactor>
</comment>
<dbReference type="PROSITE" id="PS51164">
    <property type="entry name" value="CBM1_2"/>
    <property type="match status" value="1"/>
</dbReference>
<keyword evidence="7" id="KW-0119">Carbohydrate metabolism</keyword>
<evidence type="ECO:0000256" key="9">
    <source>
        <dbReference type="ARBA" id="ARBA00044502"/>
    </source>
</evidence>
<name>A0A8I2Z6V1_VERLO</name>
<evidence type="ECO:0000256" key="10">
    <source>
        <dbReference type="ARBA" id="ARBA00045077"/>
    </source>
</evidence>
<gene>
    <name evidence="15" type="ORF">HYQ45_015142</name>
</gene>
<protein>
    <recommendedName>
        <fullName evidence="11">lytic cellulose monooxygenase (C4-dehydrogenating)</fullName>
        <ecNumber evidence="11">1.14.99.56</ecNumber>
    </recommendedName>
</protein>
<keyword evidence="6" id="KW-1015">Disulfide bond</keyword>
<organism evidence="15 16">
    <name type="scientific">Verticillium longisporum</name>
    <name type="common">Verticillium dahliae var. longisporum</name>
    <dbReference type="NCBI Taxonomy" id="100787"/>
    <lineage>
        <taxon>Eukaryota</taxon>
        <taxon>Fungi</taxon>
        <taxon>Dikarya</taxon>
        <taxon>Ascomycota</taxon>
        <taxon>Pezizomycotina</taxon>
        <taxon>Sordariomycetes</taxon>
        <taxon>Hypocreomycetidae</taxon>
        <taxon>Glomerellales</taxon>
        <taxon>Plectosphaerellaceae</taxon>
        <taxon>Verticillium</taxon>
    </lineage>
</organism>
<accession>A0A8I2Z6V1</accession>
<dbReference type="GO" id="GO:0030245">
    <property type="term" value="P:cellulose catabolic process"/>
    <property type="evidence" value="ECO:0007669"/>
    <property type="project" value="UniProtKB-KW"/>
</dbReference>
<feature type="compositionally biased region" description="Gly residues" evidence="12">
    <location>
        <begin position="281"/>
        <end position="292"/>
    </location>
</feature>
<dbReference type="CDD" id="cd21175">
    <property type="entry name" value="LPMO_AA9"/>
    <property type="match status" value="1"/>
</dbReference>
<dbReference type="InterPro" id="IPR049892">
    <property type="entry name" value="AA9"/>
</dbReference>
<dbReference type="AlphaFoldDB" id="A0A8I2Z6V1"/>
<dbReference type="Proteomes" id="UP000689129">
    <property type="component" value="Unassembled WGS sequence"/>
</dbReference>
<comment type="catalytic activity">
    <reaction evidence="10">
        <text>[(1-&gt;4)-beta-D-glucosyl]n+m + reduced acceptor + O2 = 4-dehydro-beta-D-glucosyl-[(1-&gt;4)-beta-D-glucosyl]n-1 + [(1-&gt;4)-beta-D-glucosyl]m + acceptor + H2O.</text>
        <dbReference type="EC" id="1.14.99.56"/>
    </reaction>
</comment>
<evidence type="ECO:0000256" key="13">
    <source>
        <dbReference type="SAM" id="SignalP"/>
    </source>
</evidence>
<dbReference type="SMART" id="SM00236">
    <property type="entry name" value="fCBD"/>
    <property type="match status" value="1"/>
</dbReference>
<dbReference type="OrthoDB" id="2525337at2759"/>